<proteinExistence type="predicted"/>
<evidence type="ECO:0000256" key="1">
    <source>
        <dbReference type="ARBA" id="ARBA00023002"/>
    </source>
</evidence>
<dbReference type="OrthoDB" id="9801953at2"/>
<dbReference type="InterPro" id="IPR036291">
    <property type="entry name" value="NAD(P)-bd_dom_sf"/>
</dbReference>
<dbReference type="Proteomes" id="UP000029995">
    <property type="component" value="Unassembled WGS sequence"/>
</dbReference>
<keyword evidence="1" id="KW-0560">Oxidoreductase</keyword>
<dbReference type="Pfam" id="PF22725">
    <property type="entry name" value="GFO_IDH_MocA_C3"/>
    <property type="match status" value="1"/>
</dbReference>
<dbReference type="AlphaFoldDB" id="A0A0A0D539"/>
<name>A0A0A0D539_9PROT</name>
<sequence>MTGTLRIGLIGAGYMGKAHSIGLQLVRTAFQPALVPVCEMICSTTGEGAAAHAEAWGWNRSTADWRTLVADPAVDAVFIATPPRTHLAMATEALRLGKPVFCEKPLGCDPAESRALVDAAEAAGVATMVGFNYIRTPASQLAKQIIDAGEIGEVIQVTAEHVEDYLHDPRTPASWRTRIATGTEAGALGDVAPHIVNACLRLVGPIEALVADLNTVVTTRPGPQGEERVENDDQGQMLLRFASGATGSLSFSRVAAGRKMGYTYRITGTRGALAFDQENQNELWLYDSGRPAARQGFQRLLTGPAHPDYLAFNQGVGHGTGYNEQIAIEARDFLEAVATGRPVWPTFRDGWEVDRVTAAALRSARERAWVRIAEI</sequence>
<evidence type="ECO:0000259" key="3">
    <source>
        <dbReference type="Pfam" id="PF22725"/>
    </source>
</evidence>
<dbReference type="SUPFAM" id="SSF51735">
    <property type="entry name" value="NAD(P)-binding Rossmann-fold domains"/>
    <property type="match status" value="1"/>
</dbReference>
<comment type="caution">
    <text evidence="4">The sequence shown here is derived from an EMBL/GenBank/DDBJ whole genome shotgun (WGS) entry which is preliminary data.</text>
</comment>
<evidence type="ECO:0000259" key="2">
    <source>
        <dbReference type="Pfam" id="PF01408"/>
    </source>
</evidence>
<reference evidence="4 5" key="1">
    <citation type="submission" date="2014-01" db="EMBL/GenBank/DDBJ databases">
        <title>Genome sequence determination for a cystic fibrosis isolate, Inquilinus limosus.</title>
        <authorList>
            <person name="Pino M."/>
            <person name="Di Conza J."/>
            <person name="Gutkind G."/>
        </authorList>
    </citation>
    <scope>NUCLEOTIDE SEQUENCE [LARGE SCALE GENOMIC DNA]</scope>
    <source>
        <strain evidence="4 5">MP06</strain>
    </source>
</reference>
<organism evidence="4 5">
    <name type="scientific">Inquilinus limosus MP06</name>
    <dbReference type="NCBI Taxonomy" id="1398085"/>
    <lineage>
        <taxon>Bacteria</taxon>
        <taxon>Pseudomonadati</taxon>
        <taxon>Pseudomonadota</taxon>
        <taxon>Alphaproteobacteria</taxon>
        <taxon>Rhodospirillales</taxon>
        <taxon>Rhodospirillaceae</taxon>
        <taxon>Inquilinus</taxon>
    </lineage>
</organism>
<dbReference type="InterPro" id="IPR055170">
    <property type="entry name" value="GFO_IDH_MocA-like_dom"/>
</dbReference>
<gene>
    <name evidence="4" type="ORF">P409_22900</name>
</gene>
<dbReference type="EMBL" id="JANX01000362">
    <property type="protein sequence ID" value="KGM32182.1"/>
    <property type="molecule type" value="Genomic_DNA"/>
</dbReference>
<dbReference type="InterPro" id="IPR000683">
    <property type="entry name" value="Gfo/Idh/MocA-like_OxRdtase_N"/>
</dbReference>
<protein>
    <submittedName>
        <fullName evidence="4">Oxidoreductase</fullName>
    </submittedName>
</protein>
<accession>A0A0A0D539</accession>
<feature type="domain" description="Gfo/Idh/MocA-like oxidoreductase N-terminal" evidence="2">
    <location>
        <begin position="5"/>
        <end position="131"/>
    </location>
</feature>
<dbReference type="RefSeq" id="WP_034844157.1">
    <property type="nucleotide sequence ID" value="NZ_JANX01000362.1"/>
</dbReference>
<evidence type="ECO:0000313" key="5">
    <source>
        <dbReference type="Proteomes" id="UP000029995"/>
    </source>
</evidence>
<dbReference type="PANTHER" id="PTHR43818">
    <property type="entry name" value="BCDNA.GH03377"/>
    <property type="match status" value="1"/>
</dbReference>
<dbReference type="GO" id="GO:0016491">
    <property type="term" value="F:oxidoreductase activity"/>
    <property type="evidence" value="ECO:0007669"/>
    <property type="project" value="UniProtKB-KW"/>
</dbReference>
<dbReference type="Gene3D" id="3.30.360.10">
    <property type="entry name" value="Dihydrodipicolinate Reductase, domain 2"/>
    <property type="match status" value="1"/>
</dbReference>
<dbReference type="SUPFAM" id="SSF55347">
    <property type="entry name" value="Glyceraldehyde-3-phosphate dehydrogenase-like, C-terminal domain"/>
    <property type="match status" value="1"/>
</dbReference>
<dbReference type="InterPro" id="IPR050463">
    <property type="entry name" value="Gfo/Idh/MocA_oxidrdct_glycsds"/>
</dbReference>
<feature type="domain" description="GFO/IDH/MocA-like oxidoreductase" evidence="3">
    <location>
        <begin position="140"/>
        <end position="273"/>
    </location>
</feature>
<dbReference type="Gene3D" id="3.40.50.720">
    <property type="entry name" value="NAD(P)-binding Rossmann-like Domain"/>
    <property type="match status" value="1"/>
</dbReference>
<dbReference type="Pfam" id="PF01408">
    <property type="entry name" value="GFO_IDH_MocA"/>
    <property type="match status" value="1"/>
</dbReference>
<dbReference type="GO" id="GO:0000166">
    <property type="term" value="F:nucleotide binding"/>
    <property type="evidence" value="ECO:0007669"/>
    <property type="project" value="InterPro"/>
</dbReference>
<dbReference type="PANTHER" id="PTHR43818:SF11">
    <property type="entry name" value="BCDNA.GH03377"/>
    <property type="match status" value="1"/>
</dbReference>
<evidence type="ECO:0000313" key="4">
    <source>
        <dbReference type="EMBL" id="KGM32182.1"/>
    </source>
</evidence>